<proteinExistence type="predicted"/>
<sequence>MSKKRSSLLRAAPAYWACIAILAFMAGYFIATLTMGPSGSFMESLDIVVLFFAIAFAPGTFSLIVAAVALIFKKQPGGFLRIGAYITTIYYVVAYIMLNWKGLL</sequence>
<name>A0A3B0SFW4_9ZZZZ</name>
<feature type="transmembrane region" description="Helical" evidence="1">
    <location>
        <begin position="79"/>
        <end position="98"/>
    </location>
</feature>
<accession>A0A3B0SFW4</accession>
<keyword evidence="1" id="KW-1133">Transmembrane helix</keyword>
<feature type="transmembrane region" description="Helical" evidence="1">
    <location>
        <begin position="12"/>
        <end position="35"/>
    </location>
</feature>
<dbReference type="EMBL" id="UOEG01000254">
    <property type="protein sequence ID" value="VAW03230.1"/>
    <property type="molecule type" value="Genomic_DNA"/>
</dbReference>
<evidence type="ECO:0000313" key="2">
    <source>
        <dbReference type="EMBL" id="VAW03230.1"/>
    </source>
</evidence>
<keyword evidence="1" id="KW-0472">Membrane</keyword>
<protein>
    <submittedName>
        <fullName evidence="2">Uncharacterized protein</fullName>
    </submittedName>
</protein>
<organism evidence="2">
    <name type="scientific">hydrothermal vent metagenome</name>
    <dbReference type="NCBI Taxonomy" id="652676"/>
    <lineage>
        <taxon>unclassified sequences</taxon>
        <taxon>metagenomes</taxon>
        <taxon>ecological metagenomes</taxon>
    </lineage>
</organism>
<reference evidence="2" key="1">
    <citation type="submission" date="2018-06" db="EMBL/GenBank/DDBJ databases">
        <authorList>
            <person name="Zhirakovskaya E."/>
        </authorList>
    </citation>
    <scope>NUCLEOTIDE SEQUENCE</scope>
</reference>
<keyword evidence="1" id="KW-0812">Transmembrane</keyword>
<dbReference type="AlphaFoldDB" id="A0A3B0SFW4"/>
<feature type="transmembrane region" description="Helical" evidence="1">
    <location>
        <begin position="47"/>
        <end position="72"/>
    </location>
</feature>
<evidence type="ECO:0000256" key="1">
    <source>
        <dbReference type="SAM" id="Phobius"/>
    </source>
</evidence>
<gene>
    <name evidence="2" type="ORF">MNBD_ALPHA07-1457</name>
</gene>